<keyword evidence="1" id="KW-1133">Transmembrane helix</keyword>
<keyword evidence="1" id="KW-0472">Membrane</keyword>
<dbReference type="EMBL" id="RQTU01001026">
    <property type="protein sequence ID" value="RRD50362.1"/>
    <property type="molecule type" value="Genomic_DNA"/>
</dbReference>
<comment type="caution">
    <text evidence="2">The sequence shown here is derived from an EMBL/GenBank/DDBJ whole genome shotgun (WGS) entry which is preliminary data.</text>
</comment>
<accession>A0A3P1WUV0</accession>
<reference evidence="2 3" key="1">
    <citation type="submission" date="2018-11" db="EMBL/GenBank/DDBJ databases">
        <title>Enterobacteriaceae from Patient.</title>
        <authorList>
            <person name="Shen C."/>
            <person name="Yang Y."/>
            <person name="Tian G."/>
        </authorList>
    </citation>
    <scope>NUCLEOTIDE SEQUENCE [LARGE SCALE GENOMIC DNA]</scope>
    <source>
        <strain evidence="2 3">GBGD28</strain>
    </source>
</reference>
<evidence type="ECO:0000313" key="2">
    <source>
        <dbReference type="EMBL" id="RRD50362.1"/>
    </source>
</evidence>
<sequence>MEASSRVPKSFFFIRSRFSNWKKFCKRIVVITATEHTLLQVLWFHERLSFMACLLTTSIFFWGLRRYTSISNALMT</sequence>
<name>A0A3P1WUV0_ECOLX</name>
<protein>
    <submittedName>
        <fullName evidence="2">Uncharacterized protein</fullName>
    </submittedName>
</protein>
<proteinExistence type="predicted"/>
<gene>
    <name evidence="2" type="ORF">EIA08_33550</name>
</gene>
<keyword evidence="1" id="KW-0812">Transmembrane</keyword>
<evidence type="ECO:0000313" key="3">
    <source>
        <dbReference type="Proteomes" id="UP000271008"/>
    </source>
</evidence>
<evidence type="ECO:0000256" key="1">
    <source>
        <dbReference type="SAM" id="Phobius"/>
    </source>
</evidence>
<dbReference type="AlphaFoldDB" id="A0A3P1WUV0"/>
<feature type="non-terminal residue" evidence="2">
    <location>
        <position position="76"/>
    </location>
</feature>
<dbReference type="Proteomes" id="UP000271008">
    <property type="component" value="Unassembled WGS sequence"/>
</dbReference>
<organism evidence="2 3">
    <name type="scientific">Escherichia coli</name>
    <dbReference type="NCBI Taxonomy" id="562"/>
    <lineage>
        <taxon>Bacteria</taxon>
        <taxon>Pseudomonadati</taxon>
        <taxon>Pseudomonadota</taxon>
        <taxon>Gammaproteobacteria</taxon>
        <taxon>Enterobacterales</taxon>
        <taxon>Enterobacteriaceae</taxon>
        <taxon>Escherichia</taxon>
    </lineage>
</organism>
<feature type="transmembrane region" description="Helical" evidence="1">
    <location>
        <begin position="48"/>
        <end position="64"/>
    </location>
</feature>